<protein>
    <recommendedName>
        <fullName evidence="5">Aminopeptidase N</fullName>
        <ecNumber evidence="4">3.4.11.2</ecNumber>
    </recommendedName>
    <alternativeName>
        <fullName evidence="12">Alanine aminopeptidase</fullName>
    </alternativeName>
    <alternativeName>
        <fullName evidence="13">Lysyl aminopeptidase</fullName>
    </alternativeName>
</protein>
<dbReference type="AlphaFoldDB" id="A0A7K1FH96"/>
<feature type="domain" description="Peptidase M1 membrane alanine aminopeptidase" evidence="15">
    <location>
        <begin position="248"/>
        <end position="458"/>
    </location>
</feature>
<evidence type="ECO:0000259" key="16">
    <source>
        <dbReference type="Pfam" id="PF11838"/>
    </source>
</evidence>
<dbReference type="PRINTS" id="PR00756">
    <property type="entry name" value="ALADIPTASE"/>
</dbReference>
<evidence type="ECO:0000256" key="4">
    <source>
        <dbReference type="ARBA" id="ARBA00012564"/>
    </source>
</evidence>
<evidence type="ECO:0000256" key="1">
    <source>
        <dbReference type="ARBA" id="ARBA00000098"/>
    </source>
</evidence>
<evidence type="ECO:0000256" key="7">
    <source>
        <dbReference type="ARBA" id="ARBA00022670"/>
    </source>
</evidence>
<dbReference type="GO" id="GO:0005615">
    <property type="term" value="C:extracellular space"/>
    <property type="evidence" value="ECO:0007669"/>
    <property type="project" value="TreeGrafter"/>
</dbReference>
<keyword evidence="10" id="KW-0862">Zinc</keyword>
<accession>A0A7K1FH96</accession>
<feature type="domain" description="Aminopeptidase N-like N-terminal" evidence="17">
    <location>
        <begin position="113"/>
        <end position="207"/>
    </location>
</feature>
<dbReference type="GO" id="GO:0042277">
    <property type="term" value="F:peptide binding"/>
    <property type="evidence" value="ECO:0007669"/>
    <property type="project" value="TreeGrafter"/>
</dbReference>
<evidence type="ECO:0000256" key="9">
    <source>
        <dbReference type="ARBA" id="ARBA00022801"/>
    </source>
</evidence>
<evidence type="ECO:0000256" key="3">
    <source>
        <dbReference type="ARBA" id="ARBA00010136"/>
    </source>
</evidence>
<evidence type="ECO:0000256" key="14">
    <source>
        <dbReference type="SAM" id="MobiDB-lite"/>
    </source>
</evidence>
<dbReference type="GO" id="GO:0016285">
    <property type="term" value="F:alanyl aminopeptidase activity"/>
    <property type="evidence" value="ECO:0007669"/>
    <property type="project" value="UniProtKB-EC"/>
</dbReference>
<dbReference type="InterPro" id="IPR001930">
    <property type="entry name" value="Peptidase_M1"/>
</dbReference>
<dbReference type="Gene3D" id="1.10.390.10">
    <property type="entry name" value="Neutral Protease Domain 2"/>
    <property type="match status" value="1"/>
</dbReference>
<evidence type="ECO:0000256" key="6">
    <source>
        <dbReference type="ARBA" id="ARBA00022438"/>
    </source>
</evidence>
<comment type="caution">
    <text evidence="18">The sequence shown here is derived from an EMBL/GenBank/DDBJ whole genome shotgun (WGS) entry which is preliminary data.</text>
</comment>
<dbReference type="CDD" id="cd09602">
    <property type="entry name" value="M1_APN"/>
    <property type="match status" value="1"/>
</dbReference>
<dbReference type="InterPro" id="IPR050344">
    <property type="entry name" value="Peptidase_M1_aminopeptidases"/>
</dbReference>
<dbReference type="PANTHER" id="PTHR11533">
    <property type="entry name" value="PROTEASE M1 ZINC METALLOPROTEASE"/>
    <property type="match status" value="1"/>
</dbReference>
<evidence type="ECO:0000256" key="2">
    <source>
        <dbReference type="ARBA" id="ARBA00001947"/>
    </source>
</evidence>
<dbReference type="InterPro" id="IPR045357">
    <property type="entry name" value="Aminopeptidase_N-like_N"/>
</dbReference>
<name>A0A7K1FH96_9ACTN</name>
<organism evidence="18 19">
    <name type="scientific">Nakamurella alba</name>
    <dbReference type="NCBI Taxonomy" id="2665158"/>
    <lineage>
        <taxon>Bacteria</taxon>
        <taxon>Bacillati</taxon>
        <taxon>Actinomycetota</taxon>
        <taxon>Actinomycetes</taxon>
        <taxon>Nakamurellales</taxon>
        <taxon>Nakamurellaceae</taxon>
        <taxon>Nakamurella</taxon>
    </lineage>
</organism>
<comment type="cofactor">
    <cofactor evidence="2">
        <name>Zn(2+)</name>
        <dbReference type="ChEBI" id="CHEBI:29105"/>
    </cofactor>
</comment>
<sequence>MSLQYARSEPHSAGSPPNLTRDQAAERARTVTVQSYTITLDLTDGAGGPGEKTYATRSVIAFTATPGATTFVDFVGDGIATAVLNGEPLDVGGWTNRGGLALPALAAENELVVDAVGLYTNTGEGLHRFVDPVDGEVYLYSQFETADAKRLYACFDQPDLKATFDVTVTAPASWQVVSNGATTGIDEVPDGPRVHHFATTEPMSTYVTALVAGPYHVVRDRHDGIDLGLFCRRSLAEHLDTERLFTETRQGFDFFHSVFGIRYPFGKYDQLFVPEFNAGAMENAGAVTFREEYVFRSKVTRYLYERRCETLLHEMAHMWFGDLVTMRWWDDLWLNESFATWASVVAQVGATEYDNAWTTFANVEKSWAYVQDQLPSTHPIAADMVDLEAVEVNFDGITYAKGASVLKQLAAYVGYEEFLKGLNAYFTAHAFGNATLADLLSALEDTSGRDLRSWSSAWLETTGLNTLRVDFELDDAGAFTAFRVLQEGAAPGAGELRPHRLAIGLYDDVDGKLVRVHRVELDVDGPSTDVPDLVGRHRGALVLLNDDDLTYCKLLLDPDSLTTAIARVGDVADSLPRTLLWSAVWEMVRDARMRARDFVAMAVGGLGTEDLIGVVQRVLSQIHLAVGSYADPEWSAAEGWPAYTSTLLEMARTAEEGSDLQLAAVNALASAKLDPATVAIVQGWWDGSAPLPGLTVDTDLSWTLLGALVAHGAAGTAEIDAAEQADSTASGQRRATTARALVPTAENKEALWERLMRDDGMANALQDASIAGFSHPAQGELLAPFTERYFAIVDEVWSRRSVEVAQKVVVGLYPRWSVTDATAAAALAWEQGEHPSALRRLVSEGRSGTERALRARAADRA</sequence>
<dbReference type="InterPro" id="IPR014782">
    <property type="entry name" value="Peptidase_M1_dom"/>
</dbReference>
<evidence type="ECO:0000313" key="19">
    <source>
        <dbReference type="Proteomes" id="UP000460221"/>
    </source>
</evidence>
<evidence type="ECO:0000256" key="8">
    <source>
        <dbReference type="ARBA" id="ARBA00022723"/>
    </source>
</evidence>
<dbReference type="PANTHER" id="PTHR11533:SF174">
    <property type="entry name" value="PUROMYCIN-SENSITIVE AMINOPEPTIDASE-RELATED"/>
    <property type="match status" value="1"/>
</dbReference>
<dbReference type="GO" id="GO:0070006">
    <property type="term" value="F:metalloaminopeptidase activity"/>
    <property type="evidence" value="ECO:0007669"/>
    <property type="project" value="TreeGrafter"/>
</dbReference>
<dbReference type="InterPro" id="IPR024571">
    <property type="entry name" value="ERAP1-like_C_dom"/>
</dbReference>
<evidence type="ECO:0000259" key="15">
    <source>
        <dbReference type="Pfam" id="PF01433"/>
    </source>
</evidence>
<dbReference type="Pfam" id="PF17900">
    <property type="entry name" value="Peptidase_M1_N"/>
    <property type="match status" value="1"/>
</dbReference>
<dbReference type="GO" id="GO:0043171">
    <property type="term" value="P:peptide catabolic process"/>
    <property type="evidence" value="ECO:0007669"/>
    <property type="project" value="TreeGrafter"/>
</dbReference>
<evidence type="ECO:0000256" key="5">
    <source>
        <dbReference type="ARBA" id="ARBA00015611"/>
    </source>
</evidence>
<dbReference type="GO" id="GO:0008270">
    <property type="term" value="F:zinc ion binding"/>
    <property type="evidence" value="ECO:0007669"/>
    <property type="project" value="InterPro"/>
</dbReference>
<evidence type="ECO:0000256" key="13">
    <source>
        <dbReference type="ARBA" id="ARBA00031533"/>
    </source>
</evidence>
<dbReference type="GO" id="GO:0016020">
    <property type="term" value="C:membrane"/>
    <property type="evidence" value="ECO:0007669"/>
    <property type="project" value="TreeGrafter"/>
</dbReference>
<keyword evidence="19" id="KW-1185">Reference proteome</keyword>
<dbReference type="EC" id="3.4.11.2" evidence="4"/>
<keyword evidence="6 18" id="KW-0031">Aminopeptidase</keyword>
<dbReference type="InterPro" id="IPR042097">
    <property type="entry name" value="Aminopeptidase_N-like_N_sf"/>
</dbReference>
<evidence type="ECO:0000259" key="17">
    <source>
        <dbReference type="Pfam" id="PF17900"/>
    </source>
</evidence>
<comment type="catalytic activity">
    <reaction evidence="1">
        <text>Release of an N-terminal amino acid, Xaa-|-Yaa- from a peptide, amide or arylamide. Xaa is preferably Ala, but may be most amino acids including Pro (slow action). When a terminal hydrophobic residue is followed by a prolyl residue, the two may be released as an intact Xaa-Pro dipeptide.</text>
        <dbReference type="EC" id="3.4.11.2"/>
    </reaction>
</comment>
<comment type="similarity">
    <text evidence="3">Belongs to the peptidase M1 family.</text>
</comment>
<dbReference type="InterPro" id="IPR012778">
    <property type="entry name" value="Pept_M1_aminopeptidase"/>
</dbReference>
<dbReference type="Pfam" id="PF11838">
    <property type="entry name" value="ERAP1_C"/>
    <property type="match status" value="1"/>
</dbReference>
<feature type="domain" description="ERAP1-like C-terminal" evidence="16">
    <location>
        <begin position="541"/>
        <end position="850"/>
    </location>
</feature>
<evidence type="ECO:0000256" key="11">
    <source>
        <dbReference type="ARBA" id="ARBA00023049"/>
    </source>
</evidence>
<evidence type="ECO:0000256" key="10">
    <source>
        <dbReference type="ARBA" id="ARBA00022833"/>
    </source>
</evidence>
<dbReference type="FunFam" id="2.60.40.1730:FF:000010">
    <property type="entry name" value="Putative aminopeptidase N"/>
    <property type="match status" value="1"/>
</dbReference>
<keyword evidence="8" id="KW-0479">Metal-binding</keyword>
<dbReference type="GO" id="GO:0005737">
    <property type="term" value="C:cytoplasm"/>
    <property type="evidence" value="ECO:0007669"/>
    <property type="project" value="TreeGrafter"/>
</dbReference>
<dbReference type="Pfam" id="PF01433">
    <property type="entry name" value="Peptidase_M1"/>
    <property type="match status" value="1"/>
</dbReference>
<feature type="region of interest" description="Disordered" evidence="14">
    <location>
        <begin position="1"/>
        <end position="22"/>
    </location>
</feature>
<evidence type="ECO:0000313" key="18">
    <source>
        <dbReference type="EMBL" id="MTD13478.1"/>
    </source>
</evidence>
<dbReference type="Gene3D" id="2.60.40.1730">
    <property type="entry name" value="tricorn interacting facor f3 domain"/>
    <property type="match status" value="1"/>
</dbReference>
<dbReference type="GO" id="GO:0006508">
    <property type="term" value="P:proteolysis"/>
    <property type="evidence" value="ECO:0007669"/>
    <property type="project" value="UniProtKB-KW"/>
</dbReference>
<reference evidence="18 19" key="1">
    <citation type="submission" date="2019-11" db="EMBL/GenBank/DDBJ databases">
        <authorList>
            <person name="Jiang L.-Q."/>
        </authorList>
    </citation>
    <scope>NUCLEOTIDE SEQUENCE [LARGE SCALE GENOMIC DNA]</scope>
    <source>
        <strain evidence="18 19">YIM 132087</strain>
    </source>
</reference>
<dbReference type="NCBIfam" id="TIGR02412">
    <property type="entry name" value="pepN_strep_liv"/>
    <property type="match status" value="1"/>
</dbReference>
<proteinExistence type="inferred from homology"/>
<dbReference type="Proteomes" id="UP000460221">
    <property type="component" value="Unassembled WGS sequence"/>
</dbReference>
<dbReference type="EMBL" id="WLYK01000001">
    <property type="protein sequence ID" value="MTD13478.1"/>
    <property type="molecule type" value="Genomic_DNA"/>
</dbReference>
<dbReference type="FunFam" id="1.10.390.10:FF:000004">
    <property type="entry name" value="Aminopeptidase N"/>
    <property type="match status" value="1"/>
</dbReference>
<dbReference type="RefSeq" id="WP_154767333.1">
    <property type="nucleotide sequence ID" value="NZ_WLYK01000001.1"/>
</dbReference>
<keyword evidence="7" id="KW-0645">Protease</keyword>
<keyword evidence="9 18" id="KW-0378">Hydrolase</keyword>
<gene>
    <name evidence="18" type="primary">pepN</name>
    <name evidence="18" type="ORF">GIS00_05905</name>
</gene>
<evidence type="ECO:0000256" key="12">
    <source>
        <dbReference type="ARBA" id="ARBA00029811"/>
    </source>
</evidence>
<dbReference type="SUPFAM" id="SSF63737">
    <property type="entry name" value="Leukotriene A4 hydrolase N-terminal domain"/>
    <property type="match status" value="1"/>
</dbReference>
<dbReference type="SUPFAM" id="SSF55486">
    <property type="entry name" value="Metalloproteases ('zincins'), catalytic domain"/>
    <property type="match status" value="1"/>
</dbReference>
<keyword evidence="11" id="KW-0482">Metalloprotease</keyword>
<dbReference type="InterPro" id="IPR027268">
    <property type="entry name" value="Peptidase_M4/M1_CTD_sf"/>
</dbReference>